<dbReference type="Proteomes" id="UP000516314">
    <property type="component" value="Chromosome 2"/>
</dbReference>
<dbReference type="InterPro" id="IPR051376">
    <property type="entry name" value="CWC25_splicing_factor"/>
</dbReference>
<reference evidence="12" key="1">
    <citation type="journal article" date="2016" name="Proc. Natl. Acad. Sci. U.S.A.">
        <title>Chromosome-level assembly of Arabidopsis thaliana Ler reveals the extent of translocation and inversion polymorphisms.</title>
        <authorList>
            <person name="Zapata L."/>
            <person name="Ding J."/>
            <person name="Willing E.M."/>
            <person name="Hartwig B."/>
            <person name="Bezdan D."/>
            <person name="Jiao W.B."/>
            <person name="Patel V."/>
            <person name="Velikkakam James G."/>
            <person name="Koornneef M."/>
            <person name="Ossowski S."/>
            <person name="Schneeberger K."/>
        </authorList>
    </citation>
    <scope>NUCLEOTIDE SEQUENCE [LARGE SCALE GENOMIC DNA]</scope>
    <source>
        <strain evidence="12">cv. Landsberg erecta</strain>
    </source>
</reference>
<dbReference type="AlphaFoldDB" id="A0A178VNJ3"/>
<dbReference type="EMBL" id="LUHQ01000002">
    <property type="protein sequence ID" value="OAP08050.1"/>
    <property type="molecule type" value="Genomic_DNA"/>
</dbReference>
<keyword evidence="4" id="KW-0747">Spliceosome</keyword>
<accession>A0A178VNJ3</accession>
<feature type="domain" description="CBF1-interacting co-repressor CIR N-terminal" evidence="9">
    <location>
        <begin position="10"/>
        <end position="46"/>
    </location>
</feature>
<evidence type="ECO:0000259" key="9">
    <source>
        <dbReference type="SMART" id="SM01083"/>
    </source>
</evidence>
<dbReference type="EMBL" id="LR881467">
    <property type="protein sequence ID" value="CAD5321325.1"/>
    <property type="molecule type" value="Genomic_DNA"/>
</dbReference>
<dbReference type="PANTHER" id="PTHR16196:SF0">
    <property type="entry name" value="PRE-MRNA-SPLICING FACTOR CWC25 HOMOLOG"/>
    <property type="match status" value="1"/>
</dbReference>
<comment type="subcellular location">
    <subcellularLocation>
        <location evidence="1">Nucleus</location>
    </subcellularLocation>
</comment>
<dbReference type="GO" id="GO:0008380">
    <property type="term" value="P:RNA splicing"/>
    <property type="evidence" value="ECO:0007669"/>
    <property type="project" value="UniProtKB-KW"/>
</dbReference>
<evidence type="ECO:0000256" key="4">
    <source>
        <dbReference type="ARBA" id="ARBA00022728"/>
    </source>
</evidence>
<gene>
    <name evidence="11" type="ordered locus">AXX17_At2g41750</name>
    <name evidence="10" type="ORF">AT9943_LOCUS9398</name>
</gene>
<evidence type="ECO:0000256" key="2">
    <source>
        <dbReference type="ARBA" id="ARBA00006695"/>
    </source>
</evidence>
<dbReference type="PANTHER" id="PTHR16196">
    <property type="entry name" value="CELL CYCLE CONTROL PROTEIN CWF25"/>
    <property type="match status" value="1"/>
</dbReference>
<evidence type="ECO:0000256" key="5">
    <source>
        <dbReference type="ARBA" id="ARBA00023054"/>
    </source>
</evidence>
<evidence type="ECO:0000313" key="11">
    <source>
        <dbReference type="EMBL" id="OAP08050.1"/>
    </source>
</evidence>
<evidence type="ECO:0000256" key="7">
    <source>
        <dbReference type="ARBA" id="ARBA00023242"/>
    </source>
</evidence>
<name>A0A178VNJ3_ARATH</name>
<evidence type="ECO:0000256" key="8">
    <source>
        <dbReference type="SAM" id="Coils"/>
    </source>
</evidence>
<dbReference type="Proteomes" id="UP000078284">
    <property type="component" value="Chromosome 2"/>
</dbReference>
<protein>
    <submittedName>
        <fullName evidence="10">(thale cress) hypothetical protein</fullName>
    </submittedName>
</protein>
<sequence>MALKFLNKKGWHTGSIRNVEKVWKAEQKHEAEQKKIEELRLQIQQEKERSEFRAIQEQAGLVP</sequence>
<keyword evidence="3" id="KW-0507">mRNA processing</keyword>
<keyword evidence="5 8" id="KW-0175">Coiled coil</keyword>
<evidence type="ECO:0000256" key="6">
    <source>
        <dbReference type="ARBA" id="ARBA00023187"/>
    </source>
</evidence>
<comment type="similarity">
    <text evidence="2">Belongs to the CWC25 family.</text>
</comment>
<dbReference type="GO" id="GO:0006397">
    <property type="term" value="P:mRNA processing"/>
    <property type="evidence" value="ECO:0007669"/>
    <property type="project" value="UniProtKB-KW"/>
</dbReference>
<evidence type="ECO:0000313" key="13">
    <source>
        <dbReference type="Proteomes" id="UP000516314"/>
    </source>
</evidence>
<keyword evidence="6" id="KW-0508">mRNA splicing</keyword>
<feature type="coiled-coil region" evidence="8">
    <location>
        <begin position="22"/>
        <end position="49"/>
    </location>
</feature>
<proteinExistence type="inferred from homology"/>
<reference evidence="11" key="2">
    <citation type="submission" date="2016-03" db="EMBL/GenBank/DDBJ databases">
        <title>Full-length assembly of Arabidopsis thaliana Ler reveals the complement of translocations and inversions.</title>
        <authorList>
            <person name="Zapata L."/>
            <person name="Schneeberger K."/>
            <person name="Ossowski S."/>
        </authorList>
    </citation>
    <scope>NUCLEOTIDE SEQUENCE [LARGE SCALE GENOMIC DNA]</scope>
    <source>
        <tissue evidence="11">Leaf</tissue>
    </source>
</reference>
<evidence type="ECO:0000313" key="10">
    <source>
        <dbReference type="EMBL" id="CAD5321325.1"/>
    </source>
</evidence>
<dbReference type="GO" id="GO:0005681">
    <property type="term" value="C:spliceosomal complex"/>
    <property type="evidence" value="ECO:0007669"/>
    <property type="project" value="UniProtKB-KW"/>
</dbReference>
<keyword evidence="7" id="KW-0539">Nucleus</keyword>
<evidence type="ECO:0000256" key="1">
    <source>
        <dbReference type="ARBA" id="ARBA00004123"/>
    </source>
</evidence>
<dbReference type="SMART" id="SM01083">
    <property type="entry name" value="Cir_N"/>
    <property type="match status" value="1"/>
</dbReference>
<organism evidence="11 12">
    <name type="scientific">Arabidopsis thaliana</name>
    <name type="common">Mouse-ear cress</name>
    <dbReference type="NCBI Taxonomy" id="3702"/>
    <lineage>
        <taxon>Eukaryota</taxon>
        <taxon>Viridiplantae</taxon>
        <taxon>Streptophyta</taxon>
        <taxon>Embryophyta</taxon>
        <taxon>Tracheophyta</taxon>
        <taxon>Spermatophyta</taxon>
        <taxon>Magnoliopsida</taxon>
        <taxon>eudicotyledons</taxon>
        <taxon>Gunneridae</taxon>
        <taxon>Pentapetalae</taxon>
        <taxon>rosids</taxon>
        <taxon>malvids</taxon>
        <taxon>Brassicales</taxon>
        <taxon>Brassicaceae</taxon>
        <taxon>Camelineae</taxon>
        <taxon>Arabidopsis</taxon>
    </lineage>
</organism>
<evidence type="ECO:0000313" key="12">
    <source>
        <dbReference type="Proteomes" id="UP000078284"/>
    </source>
</evidence>
<dbReference type="Pfam" id="PF10197">
    <property type="entry name" value="Cir_N"/>
    <property type="match status" value="1"/>
</dbReference>
<evidence type="ECO:0000256" key="3">
    <source>
        <dbReference type="ARBA" id="ARBA00022664"/>
    </source>
</evidence>
<dbReference type="InterPro" id="IPR019339">
    <property type="entry name" value="CIR_N_dom"/>
</dbReference>
<reference evidence="10 13" key="3">
    <citation type="submission" date="2020-09" db="EMBL/GenBank/DDBJ databases">
        <authorList>
            <person name="Ashkenazy H."/>
        </authorList>
    </citation>
    <scope>NUCLEOTIDE SEQUENCE [LARGE SCALE GENOMIC DNA]</scope>
    <source>
        <strain evidence="13">cv. Cdm-0</strain>
    </source>
</reference>